<keyword evidence="7" id="KW-0418">Kinase</keyword>
<dbReference type="GO" id="GO:0052856">
    <property type="term" value="F:NAD(P)HX epimerase activity"/>
    <property type="evidence" value="ECO:0007669"/>
    <property type="project" value="TreeGrafter"/>
</dbReference>
<dbReference type="CDD" id="cd01171">
    <property type="entry name" value="YXKO-related"/>
    <property type="match status" value="1"/>
</dbReference>
<keyword evidence="3" id="KW-0521">NADP</keyword>
<keyword evidence="4" id="KW-0520">NAD</keyword>
<evidence type="ECO:0000256" key="1">
    <source>
        <dbReference type="ARBA" id="ARBA00022741"/>
    </source>
</evidence>
<evidence type="ECO:0000313" key="7">
    <source>
        <dbReference type="EMBL" id="EKC70777.1"/>
    </source>
</evidence>
<name>K1TC88_9ZZZZ</name>
<dbReference type="PROSITE" id="PS01050">
    <property type="entry name" value="YJEF_C_2"/>
    <property type="match status" value="1"/>
</dbReference>
<dbReference type="Gene3D" id="3.40.1190.20">
    <property type="match status" value="1"/>
</dbReference>
<dbReference type="EMBL" id="AJWY01005016">
    <property type="protein sequence ID" value="EKC70777.1"/>
    <property type="molecule type" value="Genomic_DNA"/>
</dbReference>
<accession>K1TC88</accession>
<dbReference type="AlphaFoldDB" id="K1TC88"/>
<keyword evidence="2" id="KW-0067">ATP-binding</keyword>
<reference evidence="7" key="1">
    <citation type="journal article" date="2013" name="Environ. Microbiol.">
        <title>Microbiota from the distal guts of lean and obese adolescents exhibit partial functional redundancy besides clear differences in community structure.</title>
        <authorList>
            <person name="Ferrer M."/>
            <person name="Ruiz A."/>
            <person name="Lanza F."/>
            <person name="Haange S.B."/>
            <person name="Oberbach A."/>
            <person name="Till H."/>
            <person name="Bargiela R."/>
            <person name="Campoy C."/>
            <person name="Segura M.T."/>
            <person name="Richter M."/>
            <person name="von Bergen M."/>
            <person name="Seifert J."/>
            <person name="Suarez A."/>
        </authorList>
    </citation>
    <scope>NUCLEOTIDE SEQUENCE</scope>
</reference>
<protein>
    <submittedName>
        <fullName evidence="7">Sugar kinase</fullName>
    </submittedName>
</protein>
<keyword evidence="7" id="KW-0808">Transferase</keyword>
<dbReference type="PROSITE" id="PS51383">
    <property type="entry name" value="YJEF_C_3"/>
    <property type="match status" value="1"/>
</dbReference>
<feature type="domain" description="YjeF C-terminal" evidence="6">
    <location>
        <begin position="1"/>
        <end position="113"/>
    </location>
</feature>
<proteinExistence type="predicted"/>
<keyword evidence="5" id="KW-0456">Lyase</keyword>
<dbReference type="SUPFAM" id="SSF53613">
    <property type="entry name" value="Ribokinase-like"/>
    <property type="match status" value="1"/>
</dbReference>
<dbReference type="PANTHER" id="PTHR12592">
    <property type="entry name" value="ATP-DEPENDENT (S)-NAD(P)H-HYDRATE DEHYDRATASE FAMILY MEMBER"/>
    <property type="match status" value="1"/>
</dbReference>
<evidence type="ECO:0000256" key="2">
    <source>
        <dbReference type="ARBA" id="ARBA00022840"/>
    </source>
</evidence>
<dbReference type="GO" id="GO:0110051">
    <property type="term" value="P:metabolite repair"/>
    <property type="evidence" value="ECO:0007669"/>
    <property type="project" value="TreeGrafter"/>
</dbReference>
<dbReference type="InterPro" id="IPR017953">
    <property type="entry name" value="Carbohydrate_kinase_pred_CS"/>
</dbReference>
<dbReference type="GO" id="GO:0005524">
    <property type="term" value="F:ATP binding"/>
    <property type="evidence" value="ECO:0007669"/>
    <property type="project" value="UniProtKB-KW"/>
</dbReference>
<dbReference type="InterPro" id="IPR029056">
    <property type="entry name" value="Ribokinase-like"/>
</dbReference>
<dbReference type="Pfam" id="PF01256">
    <property type="entry name" value="Carb_kinase"/>
    <property type="match status" value="1"/>
</dbReference>
<dbReference type="GO" id="GO:0016301">
    <property type="term" value="F:kinase activity"/>
    <property type="evidence" value="ECO:0007669"/>
    <property type="project" value="UniProtKB-KW"/>
</dbReference>
<evidence type="ECO:0000259" key="6">
    <source>
        <dbReference type="PROSITE" id="PS51383"/>
    </source>
</evidence>
<evidence type="ECO:0000256" key="3">
    <source>
        <dbReference type="ARBA" id="ARBA00022857"/>
    </source>
</evidence>
<comment type="caution">
    <text evidence="7">The sequence shown here is derived from an EMBL/GenBank/DDBJ whole genome shotgun (WGS) entry which is preliminary data.</text>
</comment>
<evidence type="ECO:0000256" key="4">
    <source>
        <dbReference type="ARBA" id="ARBA00023027"/>
    </source>
</evidence>
<dbReference type="InterPro" id="IPR000631">
    <property type="entry name" value="CARKD"/>
</dbReference>
<keyword evidence="1" id="KW-0547">Nucleotide-binding</keyword>
<dbReference type="PANTHER" id="PTHR12592:SF0">
    <property type="entry name" value="ATP-DEPENDENT (S)-NAD(P)H-HYDRATE DEHYDRATASE"/>
    <property type="match status" value="1"/>
</dbReference>
<organism evidence="7">
    <name type="scientific">human gut metagenome</name>
    <dbReference type="NCBI Taxonomy" id="408170"/>
    <lineage>
        <taxon>unclassified sequences</taxon>
        <taxon>metagenomes</taxon>
        <taxon>organismal metagenomes</taxon>
    </lineage>
</organism>
<evidence type="ECO:0000256" key="5">
    <source>
        <dbReference type="ARBA" id="ARBA00023239"/>
    </source>
</evidence>
<sequence length="123" mass="13139">MDTYERLTKTKELAAYLQSYIIIKGSWSTVVTPEGNCYFNPTGNPGMATAGSGDVLTGILAALLAQGYTQEDACRLGVYVHGLAGDIAAEEKGEIGTTSSDLIDALPTAWKKLTETKGRFTKE</sequence>
<gene>
    <name evidence="7" type="ORF">LEA_07609</name>
</gene>
<dbReference type="GO" id="GO:0052855">
    <property type="term" value="F:ADP-dependent NAD(P)H-hydrate dehydratase activity"/>
    <property type="evidence" value="ECO:0007669"/>
    <property type="project" value="TreeGrafter"/>
</dbReference>